<feature type="domain" description="HTH tetR-type" evidence="6">
    <location>
        <begin position="8"/>
        <end position="68"/>
    </location>
</feature>
<dbReference type="SUPFAM" id="SSF48498">
    <property type="entry name" value="Tetracyclin repressor-like, C-terminal domain"/>
    <property type="match status" value="1"/>
</dbReference>
<protein>
    <submittedName>
        <fullName evidence="7">TetR/AcrR family transcriptional regulator</fullName>
    </submittedName>
</protein>
<dbReference type="PRINTS" id="PR00455">
    <property type="entry name" value="HTHTETR"/>
</dbReference>
<evidence type="ECO:0000256" key="5">
    <source>
        <dbReference type="PROSITE-ProRule" id="PRU00335"/>
    </source>
</evidence>
<accession>A0ABS7FPT1</accession>
<sequence>MPKKVDHEERRRAIAEAVFAVIGSRGLEAVSLRDVAEEAGVSMGAVQHYFASKQDMLLFALSHMRERVLVRLQAAVGALEAPSRLDVVRAALRVMLPVDEPGRQEACVNVAFFSAAAVNPAYADQLRAGYARILAVSEMQLREAAAAGELHPGADPKEAAATLYFLAQGLVGPLLIGLYTPDEALDLVERHLARVFKTA</sequence>
<dbReference type="SUPFAM" id="SSF46689">
    <property type="entry name" value="Homeodomain-like"/>
    <property type="match status" value="1"/>
</dbReference>
<dbReference type="EMBL" id="JAIBOA010000004">
    <property type="protein sequence ID" value="MBW8482321.1"/>
    <property type="molecule type" value="Genomic_DNA"/>
</dbReference>
<reference evidence="7 8" key="1">
    <citation type="submission" date="2021-07" db="EMBL/GenBank/DDBJ databases">
        <title>Actinomadura sp. PM05-2 isolated from lichen.</title>
        <authorList>
            <person name="Somphong A."/>
            <person name="Phongsopitanun W."/>
            <person name="Tanasupawat S."/>
            <person name="Peongsungnone V."/>
        </authorList>
    </citation>
    <scope>NUCLEOTIDE SEQUENCE [LARGE SCALE GENOMIC DNA]</scope>
    <source>
        <strain evidence="7 8">PM05-2</strain>
    </source>
</reference>
<dbReference type="PROSITE" id="PS50977">
    <property type="entry name" value="HTH_TETR_2"/>
    <property type="match status" value="1"/>
</dbReference>
<dbReference type="InterPro" id="IPR009057">
    <property type="entry name" value="Homeodomain-like_sf"/>
</dbReference>
<evidence type="ECO:0000256" key="1">
    <source>
        <dbReference type="ARBA" id="ARBA00022491"/>
    </source>
</evidence>
<evidence type="ECO:0000256" key="4">
    <source>
        <dbReference type="ARBA" id="ARBA00023163"/>
    </source>
</evidence>
<name>A0ABS7FPT1_9ACTN</name>
<comment type="caution">
    <text evidence="7">The sequence shown here is derived from an EMBL/GenBank/DDBJ whole genome shotgun (WGS) entry which is preliminary data.</text>
</comment>
<evidence type="ECO:0000256" key="3">
    <source>
        <dbReference type="ARBA" id="ARBA00023125"/>
    </source>
</evidence>
<evidence type="ECO:0000256" key="2">
    <source>
        <dbReference type="ARBA" id="ARBA00023015"/>
    </source>
</evidence>
<organism evidence="7 8">
    <name type="scientific">Actinomadura parmotrematis</name>
    <dbReference type="NCBI Taxonomy" id="2864039"/>
    <lineage>
        <taxon>Bacteria</taxon>
        <taxon>Bacillati</taxon>
        <taxon>Actinomycetota</taxon>
        <taxon>Actinomycetes</taxon>
        <taxon>Streptosporangiales</taxon>
        <taxon>Thermomonosporaceae</taxon>
        <taxon>Actinomadura</taxon>
    </lineage>
</organism>
<keyword evidence="1" id="KW-0678">Repressor</keyword>
<dbReference type="RefSeq" id="WP_220164781.1">
    <property type="nucleotide sequence ID" value="NZ_JAIBOA010000004.1"/>
</dbReference>
<dbReference type="Gene3D" id="1.10.357.10">
    <property type="entry name" value="Tetracycline Repressor, domain 2"/>
    <property type="match status" value="1"/>
</dbReference>
<dbReference type="InterPro" id="IPR036271">
    <property type="entry name" value="Tet_transcr_reg_TetR-rel_C_sf"/>
</dbReference>
<proteinExistence type="predicted"/>
<keyword evidence="3 5" id="KW-0238">DNA-binding</keyword>
<evidence type="ECO:0000313" key="7">
    <source>
        <dbReference type="EMBL" id="MBW8482321.1"/>
    </source>
</evidence>
<evidence type="ECO:0000313" key="8">
    <source>
        <dbReference type="Proteomes" id="UP000774570"/>
    </source>
</evidence>
<dbReference type="InterPro" id="IPR001647">
    <property type="entry name" value="HTH_TetR"/>
</dbReference>
<gene>
    <name evidence="7" type="ORF">K1Y72_08110</name>
</gene>
<dbReference type="PANTHER" id="PTHR47506:SF6">
    <property type="entry name" value="HTH-TYPE TRANSCRIPTIONAL REPRESSOR NEMR"/>
    <property type="match status" value="1"/>
</dbReference>
<dbReference type="Proteomes" id="UP000774570">
    <property type="component" value="Unassembled WGS sequence"/>
</dbReference>
<keyword evidence="8" id="KW-1185">Reference proteome</keyword>
<dbReference type="Pfam" id="PF13977">
    <property type="entry name" value="TetR_C_6"/>
    <property type="match status" value="1"/>
</dbReference>
<feature type="DNA-binding region" description="H-T-H motif" evidence="5">
    <location>
        <begin position="31"/>
        <end position="50"/>
    </location>
</feature>
<dbReference type="InterPro" id="IPR039538">
    <property type="entry name" value="BetI_C"/>
</dbReference>
<keyword evidence="4" id="KW-0804">Transcription</keyword>
<keyword evidence="2" id="KW-0805">Transcription regulation</keyword>
<dbReference type="PANTHER" id="PTHR47506">
    <property type="entry name" value="TRANSCRIPTIONAL REGULATORY PROTEIN"/>
    <property type="match status" value="1"/>
</dbReference>
<evidence type="ECO:0000259" key="6">
    <source>
        <dbReference type="PROSITE" id="PS50977"/>
    </source>
</evidence>
<dbReference type="Pfam" id="PF00440">
    <property type="entry name" value="TetR_N"/>
    <property type="match status" value="1"/>
</dbReference>